<proteinExistence type="predicted"/>
<dbReference type="AlphaFoldDB" id="A0AAD8SUJ6"/>
<dbReference type="EMBL" id="JAUUTY010000003">
    <property type="protein sequence ID" value="KAK1664190.1"/>
    <property type="molecule type" value="Genomic_DNA"/>
</dbReference>
<gene>
    <name evidence="1" type="ORF">QYE76_052349</name>
</gene>
<reference evidence="1" key="1">
    <citation type="submission" date="2023-07" db="EMBL/GenBank/DDBJ databases">
        <title>A chromosome-level genome assembly of Lolium multiflorum.</title>
        <authorList>
            <person name="Chen Y."/>
            <person name="Copetti D."/>
            <person name="Kolliker R."/>
            <person name="Studer B."/>
        </authorList>
    </citation>
    <scope>NUCLEOTIDE SEQUENCE</scope>
    <source>
        <strain evidence="1">02402/16</strain>
        <tissue evidence="1">Leaf</tissue>
    </source>
</reference>
<sequence length="203" mass="21768">MPEKTTSECKCQNYHGGTLAKQHVAHAAVAGGGRTCCHEWWRHVGRMPGGGPCRHRLWRHADVDMPRACRQARGATGRCPVAAPTPAPHHPVSRTKLPNVPPPLTAASPAATGYGGMCYVSLGQHAATVVLTFALRGGLFWGSNELSFSFDLCERDLDVCLRGLSRLDLGQVQPFSPSSMRVTRAGMRLANSNAERGSTGVTE</sequence>
<protein>
    <submittedName>
        <fullName evidence="1">Uncharacterized protein</fullName>
    </submittedName>
</protein>
<name>A0AAD8SUJ6_LOLMU</name>
<keyword evidence="2" id="KW-1185">Reference proteome</keyword>
<organism evidence="1 2">
    <name type="scientific">Lolium multiflorum</name>
    <name type="common">Italian ryegrass</name>
    <name type="synonym">Lolium perenne subsp. multiflorum</name>
    <dbReference type="NCBI Taxonomy" id="4521"/>
    <lineage>
        <taxon>Eukaryota</taxon>
        <taxon>Viridiplantae</taxon>
        <taxon>Streptophyta</taxon>
        <taxon>Embryophyta</taxon>
        <taxon>Tracheophyta</taxon>
        <taxon>Spermatophyta</taxon>
        <taxon>Magnoliopsida</taxon>
        <taxon>Liliopsida</taxon>
        <taxon>Poales</taxon>
        <taxon>Poaceae</taxon>
        <taxon>BOP clade</taxon>
        <taxon>Pooideae</taxon>
        <taxon>Poodae</taxon>
        <taxon>Poeae</taxon>
        <taxon>Poeae Chloroplast Group 2 (Poeae type)</taxon>
        <taxon>Loliodinae</taxon>
        <taxon>Loliinae</taxon>
        <taxon>Lolium</taxon>
    </lineage>
</organism>
<evidence type="ECO:0000313" key="1">
    <source>
        <dbReference type="EMBL" id="KAK1664190.1"/>
    </source>
</evidence>
<dbReference type="Proteomes" id="UP001231189">
    <property type="component" value="Unassembled WGS sequence"/>
</dbReference>
<evidence type="ECO:0000313" key="2">
    <source>
        <dbReference type="Proteomes" id="UP001231189"/>
    </source>
</evidence>
<comment type="caution">
    <text evidence="1">The sequence shown here is derived from an EMBL/GenBank/DDBJ whole genome shotgun (WGS) entry which is preliminary data.</text>
</comment>
<accession>A0AAD8SUJ6</accession>